<dbReference type="GeneID" id="41321202"/>
<dbReference type="AlphaFoldDB" id="A0A3G3IGB8"/>
<evidence type="ECO:0008006" key="3">
    <source>
        <dbReference type="Google" id="ProtNLM"/>
    </source>
</evidence>
<dbReference type="RefSeq" id="WP_015504302.1">
    <property type="nucleotide sequence ID" value="NZ_CAYARL010000008.1"/>
</dbReference>
<organism evidence="1 2">
    <name type="scientific">Methanomethylophilus alvi</name>
    <dbReference type="NCBI Taxonomy" id="1291540"/>
    <lineage>
        <taxon>Archaea</taxon>
        <taxon>Methanobacteriati</taxon>
        <taxon>Thermoplasmatota</taxon>
        <taxon>Thermoplasmata</taxon>
        <taxon>Methanomassiliicoccales</taxon>
        <taxon>Methanomethylophilaceae</taxon>
        <taxon>Methanomethylophilus</taxon>
    </lineage>
</organism>
<dbReference type="Pfam" id="PF09875">
    <property type="entry name" value="DUF2102"/>
    <property type="match status" value="1"/>
</dbReference>
<dbReference type="PIRSF" id="PIRSF005642">
    <property type="entry name" value="UCP005642"/>
    <property type="match status" value="1"/>
</dbReference>
<dbReference type="EMBL" id="CP017686">
    <property type="protein sequence ID" value="AYQ54584.1"/>
    <property type="molecule type" value="Genomic_DNA"/>
</dbReference>
<proteinExistence type="predicted"/>
<evidence type="ECO:0000313" key="1">
    <source>
        <dbReference type="EMBL" id="AYQ54584.1"/>
    </source>
</evidence>
<dbReference type="OMA" id="RCRAFRG"/>
<gene>
    <name evidence="1" type="ORF">BKD89_02000</name>
</gene>
<name>A0A3G3IGB8_9ARCH</name>
<evidence type="ECO:0000313" key="2">
    <source>
        <dbReference type="Proteomes" id="UP000273278"/>
    </source>
</evidence>
<dbReference type="Proteomes" id="UP000273278">
    <property type="component" value="Chromosome"/>
</dbReference>
<sequence>MSEQRETRILMISPDSKVTPDQLVRAVHTMVDGLSVKETCYGCLVESTRENMQKVMAQVRATYRNEVFSKRRGYPQGDPRRCRAQHGTRPGFAQLEAEWECLPLIQAALDSIDAGDDSYDAPVEKKPVPVNQMKEICEAFR</sequence>
<dbReference type="InterPro" id="IPR012025">
    <property type="entry name" value="Methan_mark_6"/>
</dbReference>
<protein>
    <recommendedName>
        <fullName evidence="3">Methanogenesis marker 6 protein</fullName>
    </recommendedName>
</protein>
<reference evidence="1 2" key="1">
    <citation type="submission" date="2016-10" db="EMBL/GenBank/DDBJ databases">
        <title>Complete genome of the TMA-utilizing, human hosted archaeon Methanomethylophilus alvus Gen. nov, sp. nov., strain Mx-05, derived from a pure culture.</title>
        <authorList>
            <person name="Brugere J.-F."/>
            <person name="Ben Hania W."/>
            <person name="Chaudhary P.P."/>
            <person name="Gaci N."/>
            <person name="Borrel G."/>
            <person name="Cao Van Tuat L."/>
            <person name="Fardeau M.-L."/>
            <person name="Harris H.M.B."/>
            <person name="O'Toole P.W."/>
            <person name="Ollivier B."/>
        </authorList>
    </citation>
    <scope>NUCLEOTIDE SEQUENCE [LARGE SCALE GENOMIC DNA]</scope>
    <source>
        <strain evidence="1 2">Mx-05</strain>
    </source>
</reference>
<accession>A0A3G3IGB8</accession>